<evidence type="ECO:0000256" key="2">
    <source>
        <dbReference type="ARBA" id="ARBA00023125"/>
    </source>
</evidence>
<dbReference type="GO" id="GO:0003700">
    <property type="term" value="F:DNA-binding transcription factor activity"/>
    <property type="evidence" value="ECO:0007669"/>
    <property type="project" value="InterPro"/>
</dbReference>
<protein>
    <submittedName>
        <fullName evidence="5">GntR family transcriptional regulator</fullName>
    </submittedName>
</protein>
<dbReference type="InterPro" id="IPR033532">
    <property type="entry name" value="AraR_ligand_bind_dom"/>
</dbReference>
<dbReference type="PROSITE" id="PS50949">
    <property type="entry name" value="HTH_GNTR"/>
    <property type="match status" value="1"/>
</dbReference>
<dbReference type="PRINTS" id="PR00035">
    <property type="entry name" value="HTHGNTR"/>
</dbReference>
<dbReference type="PANTHER" id="PTHR30146">
    <property type="entry name" value="LACI-RELATED TRANSCRIPTIONAL REPRESSOR"/>
    <property type="match status" value="1"/>
</dbReference>
<dbReference type="CDD" id="cd07377">
    <property type="entry name" value="WHTH_GntR"/>
    <property type="match status" value="1"/>
</dbReference>
<name>A0A9D2P1N2_9FIRM</name>
<dbReference type="PANTHER" id="PTHR30146:SF109">
    <property type="entry name" value="HTH-TYPE TRANSCRIPTIONAL REGULATOR GALS"/>
    <property type="match status" value="1"/>
</dbReference>
<dbReference type="InterPro" id="IPR036390">
    <property type="entry name" value="WH_DNA-bd_sf"/>
</dbReference>
<reference evidence="5" key="1">
    <citation type="journal article" date="2021" name="PeerJ">
        <title>Extensive microbial diversity within the chicken gut microbiome revealed by metagenomics and culture.</title>
        <authorList>
            <person name="Gilroy R."/>
            <person name="Ravi A."/>
            <person name="Getino M."/>
            <person name="Pursley I."/>
            <person name="Horton D.L."/>
            <person name="Alikhan N.F."/>
            <person name="Baker D."/>
            <person name="Gharbi K."/>
            <person name="Hall N."/>
            <person name="Watson M."/>
            <person name="Adriaenssens E.M."/>
            <person name="Foster-Nyarko E."/>
            <person name="Jarju S."/>
            <person name="Secka A."/>
            <person name="Antonio M."/>
            <person name="Oren A."/>
            <person name="Chaudhuri R.R."/>
            <person name="La Ragione R."/>
            <person name="Hildebrand F."/>
            <person name="Pallen M.J."/>
        </authorList>
    </citation>
    <scope>NUCLEOTIDE SEQUENCE</scope>
    <source>
        <strain evidence="5">CHK165-2605</strain>
    </source>
</reference>
<dbReference type="GO" id="GO:0000976">
    <property type="term" value="F:transcription cis-regulatory region binding"/>
    <property type="evidence" value="ECO:0007669"/>
    <property type="project" value="TreeGrafter"/>
</dbReference>
<dbReference type="Gene3D" id="3.40.50.2300">
    <property type="match status" value="2"/>
</dbReference>
<dbReference type="SMART" id="SM00345">
    <property type="entry name" value="HTH_GNTR"/>
    <property type="match status" value="1"/>
</dbReference>
<dbReference type="Pfam" id="PF00392">
    <property type="entry name" value="GntR"/>
    <property type="match status" value="1"/>
</dbReference>
<keyword evidence="3" id="KW-0804">Transcription</keyword>
<accession>A0A9D2P1N2</accession>
<dbReference type="EMBL" id="DWWI01000051">
    <property type="protein sequence ID" value="HJC42475.1"/>
    <property type="molecule type" value="Genomic_DNA"/>
</dbReference>
<dbReference type="InterPro" id="IPR028082">
    <property type="entry name" value="Peripla_BP_I"/>
</dbReference>
<dbReference type="Pfam" id="PF13377">
    <property type="entry name" value="Peripla_BP_3"/>
    <property type="match status" value="1"/>
</dbReference>
<evidence type="ECO:0000259" key="4">
    <source>
        <dbReference type="PROSITE" id="PS50949"/>
    </source>
</evidence>
<dbReference type="SUPFAM" id="SSF46785">
    <property type="entry name" value="Winged helix' DNA-binding domain"/>
    <property type="match status" value="1"/>
</dbReference>
<sequence length="360" mass="40116">MSIKYKWLAGELKEMIGKNIRAGIEKLPTEQELCSRYHVSRQTVRQALAVLEKGNLIVRKQGSGSYITGVLPDQNKNTVAILISDDQEYIYPGVLADIRAELSGNGFTPHVYITGGRTESEYEILLSLLDAPPRGIIAEGCKSALPSPNLDLYRRLMKKGTGLVFLHNYYPALTGSLYIKDDNIAGSAMLVRHLAEQGHTSIGGIFKTDDLQSIERYQGFIETMRSLHLNISDEKIGWFDSRDQFSLEKEKDSSFLRKIAGEALSSCTAVVCYNDMIAFYLLRELRLAGYHLPEDMAVAAFDNTYLSNYGPLSITTLSHKPHEMGTLAAMTMVRRLKGLPASPQEVPWKLNLKGSTNFTV</sequence>
<evidence type="ECO:0000313" key="6">
    <source>
        <dbReference type="Proteomes" id="UP000823895"/>
    </source>
</evidence>
<dbReference type="SUPFAM" id="SSF53822">
    <property type="entry name" value="Periplasmic binding protein-like I"/>
    <property type="match status" value="1"/>
</dbReference>
<gene>
    <name evidence="5" type="ORF">H9756_02150</name>
</gene>
<dbReference type="AlphaFoldDB" id="A0A9D2P1N2"/>
<keyword evidence="1" id="KW-0805">Transcription regulation</keyword>
<dbReference type="InterPro" id="IPR046335">
    <property type="entry name" value="LacI/GalR-like_sensor"/>
</dbReference>
<reference evidence="5" key="2">
    <citation type="submission" date="2021-04" db="EMBL/GenBank/DDBJ databases">
        <authorList>
            <person name="Gilroy R."/>
        </authorList>
    </citation>
    <scope>NUCLEOTIDE SEQUENCE</scope>
    <source>
        <strain evidence="5">CHK165-2605</strain>
    </source>
</reference>
<evidence type="ECO:0000256" key="1">
    <source>
        <dbReference type="ARBA" id="ARBA00023015"/>
    </source>
</evidence>
<dbReference type="InterPro" id="IPR036388">
    <property type="entry name" value="WH-like_DNA-bd_sf"/>
</dbReference>
<dbReference type="Gene3D" id="1.10.10.10">
    <property type="entry name" value="Winged helix-like DNA-binding domain superfamily/Winged helix DNA-binding domain"/>
    <property type="match status" value="1"/>
</dbReference>
<comment type="caution">
    <text evidence="5">The sequence shown here is derived from an EMBL/GenBank/DDBJ whole genome shotgun (WGS) entry which is preliminary data.</text>
</comment>
<organism evidence="5 6">
    <name type="scientific">Candidatus Mediterraneibacter gallistercoris</name>
    <dbReference type="NCBI Taxonomy" id="2838671"/>
    <lineage>
        <taxon>Bacteria</taxon>
        <taxon>Bacillati</taxon>
        <taxon>Bacillota</taxon>
        <taxon>Clostridia</taxon>
        <taxon>Lachnospirales</taxon>
        <taxon>Lachnospiraceae</taxon>
        <taxon>Mediterraneibacter</taxon>
    </lineage>
</organism>
<evidence type="ECO:0000313" key="5">
    <source>
        <dbReference type="EMBL" id="HJC42475.1"/>
    </source>
</evidence>
<keyword evidence="2" id="KW-0238">DNA-binding</keyword>
<dbReference type="Proteomes" id="UP000823895">
    <property type="component" value="Unassembled WGS sequence"/>
</dbReference>
<feature type="domain" description="HTH gntR-type" evidence="4">
    <location>
        <begin position="2"/>
        <end position="70"/>
    </location>
</feature>
<dbReference type="InterPro" id="IPR000524">
    <property type="entry name" value="Tscrpt_reg_HTH_GntR"/>
</dbReference>
<dbReference type="CDD" id="cd01541">
    <property type="entry name" value="PBP1_AraR"/>
    <property type="match status" value="1"/>
</dbReference>
<evidence type="ECO:0000256" key="3">
    <source>
        <dbReference type="ARBA" id="ARBA00023163"/>
    </source>
</evidence>
<proteinExistence type="predicted"/>